<protein>
    <submittedName>
        <fullName evidence="2">Uncharacterized protein</fullName>
    </submittedName>
</protein>
<reference evidence="2" key="1">
    <citation type="submission" date="2023-08" db="EMBL/GenBank/DDBJ databases">
        <authorList>
            <person name="Audoor S."/>
            <person name="Bilcke G."/>
        </authorList>
    </citation>
    <scope>NUCLEOTIDE SEQUENCE</scope>
</reference>
<dbReference type="AlphaFoldDB" id="A0AAD2CPE9"/>
<evidence type="ECO:0000256" key="1">
    <source>
        <dbReference type="SAM" id="MobiDB-lite"/>
    </source>
</evidence>
<proteinExistence type="predicted"/>
<sequence length="105" mass="11884">MLRGILNPPGPTNDEEATHSGQDCHAINKVEVKYKRAQKHPCVFCKAPHSFAECSLLKSMEYLKGVAIWNQQHIKQEVTARCQVFPDQLERTLKTGQPDYQLGCC</sequence>
<organism evidence="2 3">
    <name type="scientific">Cylindrotheca closterium</name>
    <dbReference type="NCBI Taxonomy" id="2856"/>
    <lineage>
        <taxon>Eukaryota</taxon>
        <taxon>Sar</taxon>
        <taxon>Stramenopiles</taxon>
        <taxon>Ochrophyta</taxon>
        <taxon>Bacillariophyta</taxon>
        <taxon>Bacillariophyceae</taxon>
        <taxon>Bacillariophycidae</taxon>
        <taxon>Bacillariales</taxon>
        <taxon>Bacillariaceae</taxon>
        <taxon>Cylindrotheca</taxon>
    </lineage>
</organism>
<evidence type="ECO:0000313" key="2">
    <source>
        <dbReference type="EMBL" id="CAJ1932151.1"/>
    </source>
</evidence>
<feature type="region of interest" description="Disordered" evidence="1">
    <location>
        <begin position="1"/>
        <end position="21"/>
    </location>
</feature>
<name>A0AAD2CPE9_9STRA</name>
<evidence type="ECO:0000313" key="3">
    <source>
        <dbReference type="Proteomes" id="UP001295423"/>
    </source>
</evidence>
<accession>A0AAD2CPE9</accession>
<comment type="caution">
    <text evidence="2">The sequence shown here is derived from an EMBL/GenBank/DDBJ whole genome shotgun (WGS) entry which is preliminary data.</text>
</comment>
<dbReference type="Proteomes" id="UP001295423">
    <property type="component" value="Unassembled WGS sequence"/>
</dbReference>
<keyword evidence="3" id="KW-1185">Reference proteome</keyword>
<dbReference type="EMBL" id="CAKOGP040000212">
    <property type="protein sequence ID" value="CAJ1932151.1"/>
    <property type="molecule type" value="Genomic_DNA"/>
</dbReference>
<gene>
    <name evidence="2" type="ORF">CYCCA115_LOCUS2712</name>
</gene>